<feature type="domain" description="J" evidence="2">
    <location>
        <begin position="24"/>
        <end position="89"/>
    </location>
</feature>
<name>A0ABN8NUY8_9CNID</name>
<evidence type="ECO:0000259" key="2">
    <source>
        <dbReference type="PROSITE" id="PS50076"/>
    </source>
</evidence>
<dbReference type="PANTHER" id="PTHR44825">
    <property type="match status" value="1"/>
</dbReference>
<evidence type="ECO:0000313" key="3">
    <source>
        <dbReference type="EMBL" id="CAH3119372.1"/>
    </source>
</evidence>
<dbReference type="PROSITE" id="PS00636">
    <property type="entry name" value="DNAJ_1"/>
    <property type="match status" value="1"/>
</dbReference>
<evidence type="ECO:0000313" key="4">
    <source>
        <dbReference type="Proteomes" id="UP001159405"/>
    </source>
</evidence>
<keyword evidence="1" id="KW-0812">Transmembrane</keyword>
<dbReference type="Gene3D" id="1.10.287.110">
    <property type="entry name" value="DnaJ domain"/>
    <property type="match status" value="1"/>
</dbReference>
<dbReference type="PROSITE" id="PS50076">
    <property type="entry name" value="DNAJ_2"/>
    <property type="match status" value="1"/>
</dbReference>
<feature type="transmembrane region" description="Helical" evidence="1">
    <location>
        <begin position="154"/>
        <end position="174"/>
    </location>
</feature>
<reference evidence="3 4" key="1">
    <citation type="submission" date="2022-05" db="EMBL/GenBank/DDBJ databases">
        <authorList>
            <consortium name="Genoscope - CEA"/>
            <person name="William W."/>
        </authorList>
    </citation>
    <scope>NUCLEOTIDE SEQUENCE [LARGE SCALE GENOMIC DNA]</scope>
</reference>
<comment type="caution">
    <text evidence="3">The sequence shown here is derived from an EMBL/GenBank/DDBJ whole genome shotgun (WGS) entry which is preliminary data.</text>
</comment>
<dbReference type="CDD" id="cd06257">
    <property type="entry name" value="DnaJ"/>
    <property type="match status" value="1"/>
</dbReference>
<dbReference type="InterPro" id="IPR052763">
    <property type="entry name" value="DnaJ_C4"/>
</dbReference>
<sequence length="240" mass="27453">MARTARRQLRGRHLLFGDSSRKPTLYEILDVSETATLGEIKDAFIKKSKESHPDTNPLKPELHNTFVEVSQAYNILSDASSRRAYDLSLLSSFNSSSSSRGSPFGSVPRNRQSSYSYYYEKATSSSNYRQSRTYDFTPPHVHVNRAQKQKHNRLIMLGAFVFMMTGATVSYLIIRTRHNLYRAHMDESNRRAHQVYSQAVERGRANGLKRQLEHLIAQNSSGLEKIAASKSIQHLEEKRE</sequence>
<dbReference type="Proteomes" id="UP001159405">
    <property type="component" value="Unassembled WGS sequence"/>
</dbReference>
<accession>A0ABN8NUY8</accession>
<protein>
    <recommendedName>
        <fullName evidence="2">J domain-containing protein</fullName>
    </recommendedName>
</protein>
<organism evidence="3 4">
    <name type="scientific">Porites lobata</name>
    <dbReference type="NCBI Taxonomy" id="104759"/>
    <lineage>
        <taxon>Eukaryota</taxon>
        <taxon>Metazoa</taxon>
        <taxon>Cnidaria</taxon>
        <taxon>Anthozoa</taxon>
        <taxon>Hexacorallia</taxon>
        <taxon>Scleractinia</taxon>
        <taxon>Fungiina</taxon>
        <taxon>Poritidae</taxon>
        <taxon>Porites</taxon>
    </lineage>
</organism>
<dbReference type="InterPro" id="IPR018253">
    <property type="entry name" value="DnaJ_domain_CS"/>
</dbReference>
<dbReference type="PANTHER" id="PTHR44825:SF1">
    <property type="entry name" value="DNAJ HOMOLOG SUBFAMILY C MEMBER 4"/>
    <property type="match status" value="1"/>
</dbReference>
<dbReference type="Pfam" id="PF00226">
    <property type="entry name" value="DnaJ"/>
    <property type="match status" value="1"/>
</dbReference>
<proteinExistence type="predicted"/>
<gene>
    <name evidence="3" type="ORF">PLOB_00027318</name>
</gene>
<dbReference type="InterPro" id="IPR001623">
    <property type="entry name" value="DnaJ_domain"/>
</dbReference>
<keyword evidence="4" id="KW-1185">Reference proteome</keyword>
<dbReference type="SUPFAM" id="SSF46565">
    <property type="entry name" value="Chaperone J-domain"/>
    <property type="match status" value="1"/>
</dbReference>
<dbReference type="SMART" id="SM00271">
    <property type="entry name" value="DnaJ"/>
    <property type="match status" value="1"/>
</dbReference>
<dbReference type="EMBL" id="CALNXK010000033">
    <property type="protein sequence ID" value="CAH3119372.1"/>
    <property type="molecule type" value="Genomic_DNA"/>
</dbReference>
<evidence type="ECO:0000256" key="1">
    <source>
        <dbReference type="SAM" id="Phobius"/>
    </source>
</evidence>
<dbReference type="InterPro" id="IPR036869">
    <property type="entry name" value="J_dom_sf"/>
</dbReference>
<keyword evidence="1" id="KW-1133">Transmembrane helix</keyword>
<keyword evidence="1" id="KW-0472">Membrane</keyword>
<dbReference type="PRINTS" id="PR00625">
    <property type="entry name" value="JDOMAIN"/>
</dbReference>